<keyword evidence="1" id="KW-0812">Transmembrane</keyword>
<accession>A0A2U9R042</accession>
<dbReference type="AlphaFoldDB" id="A0A2U9R042"/>
<proteinExistence type="predicted"/>
<name>A0A2U9R042_PICKU</name>
<dbReference type="RefSeq" id="XP_029320111.1">
    <property type="nucleotide sequence ID" value="XM_029464251.1"/>
</dbReference>
<dbReference type="KEGG" id="pkz:C5L36_0A12120"/>
<keyword evidence="3" id="KW-1185">Reference proteome</keyword>
<dbReference type="Proteomes" id="UP000249293">
    <property type="component" value="Chromosome 1"/>
</dbReference>
<reference evidence="2 3" key="1">
    <citation type="submission" date="2018-06" db="EMBL/GenBank/DDBJ databases">
        <title>Population genomics shows no distinction between pathogenic Candida krusei and environmental Pichia kudriavzevii: One species, four names.</title>
        <authorList>
            <person name="Douglass A.P."/>
            <person name="Offei B."/>
            <person name="Braun-Galleani S."/>
            <person name="Coughlan A.Y."/>
            <person name="Martos A."/>
            <person name="Ortiz-Merino R.A."/>
            <person name="Byrne K.P."/>
            <person name="Wolfe K.H."/>
        </authorList>
    </citation>
    <scope>NUCLEOTIDE SEQUENCE [LARGE SCALE GENOMIC DNA]</scope>
    <source>
        <strain evidence="2 3">CBS573</strain>
    </source>
</reference>
<evidence type="ECO:0000313" key="2">
    <source>
        <dbReference type="EMBL" id="AWU74634.1"/>
    </source>
</evidence>
<dbReference type="VEuPathDB" id="FungiDB:C5L36_0A12120"/>
<evidence type="ECO:0000313" key="3">
    <source>
        <dbReference type="Proteomes" id="UP000249293"/>
    </source>
</evidence>
<keyword evidence="1" id="KW-1133">Transmembrane helix</keyword>
<protein>
    <submittedName>
        <fullName evidence="2">Uncharacterized protein</fullName>
    </submittedName>
</protein>
<keyword evidence="1" id="KW-0472">Membrane</keyword>
<dbReference type="EMBL" id="CP028773">
    <property type="protein sequence ID" value="AWU74634.1"/>
    <property type="molecule type" value="Genomic_DNA"/>
</dbReference>
<sequence length="150" mass="17433">METESPDKKLFLNECVVCVHLYLYSIYIYIYINKTRHYQKPLGHLSFNSSTSGSFYTSRHHVNDHNGLYNLLQRLLHSSRYRTSTLQLTVGDGIFLMLADLHCHFFPLSKFIIAEPPHILIVEGACFPNRQGRRRCEVGKMRALPYRGKA</sequence>
<feature type="transmembrane region" description="Helical" evidence="1">
    <location>
        <begin position="12"/>
        <end position="32"/>
    </location>
</feature>
<evidence type="ECO:0000256" key="1">
    <source>
        <dbReference type="SAM" id="Phobius"/>
    </source>
</evidence>
<gene>
    <name evidence="2" type="ORF">C5L36_0A12120</name>
</gene>
<organism evidence="2 3">
    <name type="scientific">Pichia kudriavzevii</name>
    <name type="common">Yeast</name>
    <name type="synonym">Issatchenkia orientalis</name>
    <dbReference type="NCBI Taxonomy" id="4909"/>
    <lineage>
        <taxon>Eukaryota</taxon>
        <taxon>Fungi</taxon>
        <taxon>Dikarya</taxon>
        <taxon>Ascomycota</taxon>
        <taxon>Saccharomycotina</taxon>
        <taxon>Pichiomycetes</taxon>
        <taxon>Pichiales</taxon>
        <taxon>Pichiaceae</taxon>
        <taxon>Pichia</taxon>
    </lineage>
</organism>
<dbReference type="GeneID" id="40382344"/>